<dbReference type="OrthoDB" id="5376804at2759"/>
<proteinExistence type="predicted"/>
<feature type="transmembrane region" description="Helical" evidence="1">
    <location>
        <begin position="30"/>
        <end position="52"/>
    </location>
</feature>
<evidence type="ECO:0000256" key="1">
    <source>
        <dbReference type="SAM" id="Phobius"/>
    </source>
</evidence>
<keyword evidence="1" id="KW-1133">Transmembrane helix</keyword>
<dbReference type="EMBL" id="MCFA01000015">
    <property type="protein sequence ID" value="ORY16962.1"/>
    <property type="molecule type" value="Genomic_DNA"/>
</dbReference>
<dbReference type="AlphaFoldDB" id="A0A1Y2A375"/>
<comment type="caution">
    <text evidence="2">The sequence shown here is derived from an EMBL/GenBank/DDBJ whole genome shotgun (WGS) entry which is preliminary data.</text>
</comment>
<protein>
    <submittedName>
        <fullName evidence="2">Uncharacterized protein</fullName>
    </submittedName>
</protein>
<keyword evidence="1" id="KW-0472">Membrane</keyword>
<sequence length="74" mass="8219">MIMSIKFFNKADARGVVQDSTTVTVYEVHWGWVALSVNTVLGGTIFVLLTTLSSGKHRLPRWKPSSLSISVVRK</sequence>
<gene>
    <name evidence="2" type="ORF">BCR34DRAFT_556338</name>
</gene>
<evidence type="ECO:0000313" key="2">
    <source>
        <dbReference type="EMBL" id="ORY16962.1"/>
    </source>
</evidence>
<accession>A0A1Y2A375</accession>
<keyword evidence="1" id="KW-0812">Transmembrane</keyword>
<dbReference type="Proteomes" id="UP000193144">
    <property type="component" value="Unassembled WGS sequence"/>
</dbReference>
<organism evidence="2 3">
    <name type="scientific">Clohesyomyces aquaticus</name>
    <dbReference type="NCBI Taxonomy" id="1231657"/>
    <lineage>
        <taxon>Eukaryota</taxon>
        <taxon>Fungi</taxon>
        <taxon>Dikarya</taxon>
        <taxon>Ascomycota</taxon>
        <taxon>Pezizomycotina</taxon>
        <taxon>Dothideomycetes</taxon>
        <taxon>Pleosporomycetidae</taxon>
        <taxon>Pleosporales</taxon>
        <taxon>Lindgomycetaceae</taxon>
        <taxon>Clohesyomyces</taxon>
    </lineage>
</organism>
<evidence type="ECO:0000313" key="3">
    <source>
        <dbReference type="Proteomes" id="UP000193144"/>
    </source>
</evidence>
<feature type="non-terminal residue" evidence="2">
    <location>
        <position position="1"/>
    </location>
</feature>
<keyword evidence="3" id="KW-1185">Reference proteome</keyword>
<name>A0A1Y2A375_9PLEO</name>
<reference evidence="2 3" key="1">
    <citation type="submission" date="2016-07" db="EMBL/GenBank/DDBJ databases">
        <title>Pervasive Adenine N6-methylation of Active Genes in Fungi.</title>
        <authorList>
            <consortium name="DOE Joint Genome Institute"/>
            <person name="Mondo S.J."/>
            <person name="Dannebaum R.O."/>
            <person name="Kuo R.C."/>
            <person name="Labutti K."/>
            <person name="Haridas S."/>
            <person name="Kuo A."/>
            <person name="Salamov A."/>
            <person name="Ahrendt S.R."/>
            <person name="Lipzen A."/>
            <person name="Sullivan W."/>
            <person name="Andreopoulos W.B."/>
            <person name="Clum A."/>
            <person name="Lindquist E."/>
            <person name="Daum C."/>
            <person name="Ramamoorthy G.K."/>
            <person name="Gryganskyi A."/>
            <person name="Culley D."/>
            <person name="Magnuson J.K."/>
            <person name="James T.Y."/>
            <person name="O'Malley M.A."/>
            <person name="Stajich J.E."/>
            <person name="Spatafora J.W."/>
            <person name="Visel A."/>
            <person name="Grigoriev I.V."/>
        </authorList>
    </citation>
    <scope>NUCLEOTIDE SEQUENCE [LARGE SCALE GENOMIC DNA]</scope>
    <source>
        <strain evidence="2 3">CBS 115471</strain>
    </source>
</reference>